<proteinExistence type="inferred from homology"/>
<comment type="similarity">
    <text evidence="5">Belongs to the DAPG/phloretin hydrolase family.</text>
</comment>
<dbReference type="GO" id="GO:0016787">
    <property type="term" value="F:hydrolase activity"/>
    <property type="evidence" value="ECO:0007669"/>
    <property type="project" value="UniProtKB-KW"/>
</dbReference>
<sequence length="107" mass="11976">MFEPGYLDTETGYCIMDDGTGFVANLLQMPGVTGEMFDWWFAWHGLGELRYSIWDPEDHYDARSLDKAVGRCPALPAARRQRLCVILSGKQLMGWNCGPGFGWGGPL</sequence>
<evidence type="ECO:0000256" key="2">
    <source>
        <dbReference type="ARBA" id="ARBA00022723"/>
    </source>
</evidence>
<comment type="cofactor">
    <cofactor evidence="1">
        <name>Zn(2+)</name>
        <dbReference type="ChEBI" id="CHEBI:29105"/>
    </cofactor>
</comment>
<evidence type="ECO:0000313" key="8">
    <source>
        <dbReference type="Proteomes" id="UP000543642"/>
    </source>
</evidence>
<keyword evidence="4" id="KW-0862">Zinc</keyword>
<name>A0A7W8HA28_9FIRM</name>
<comment type="caution">
    <text evidence="7">The sequence shown here is derived from an EMBL/GenBank/DDBJ whole genome shotgun (WGS) entry which is preliminary data.</text>
</comment>
<dbReference type="Proteomes" id="UP000543642">
    <property type="component" value="Unassembled WGS sequence"/>
</dbReference>
<evidence type="ECO:0000256" key="5">
    <source>
        <dbReference type="ARBA" id="ARBA00023459"/>
    </source>
</evidence>
<keyword evidence="3" id="KW-0378">Hydrolase</keyword>
<dbReference type="Pfam" id="PF18089">
    <property type="entry name" value="DAPG_hydrolase"/>
    <property type="match status" value="1"/>
</dbReference>
<evidence type="ECO:0000256" key="3">
    <source>
        <dbReference type="ARBA" id="ARBA00022801"/>
    </source>
</evidence>
<dbReference type="GO" id="GO:0046872">
    <property type="term" value="F:metal ion binding"/>
    <property type="evidence" value="ECO:0007669"/>
    <property type="project" value="UniProtKB-KW"/>
</dbReference>
<organism evidence="7 8">
    <name type="scientific">Catenibacillus scindens</name>
    <dbReference type="NCBI Taxonomy" id="673271"/>
    <lineage>
        <taxon>Bacteria</taxon>
        <taxon>Bacillati</taxon>
        <taxon>Bacillota</taxon>
        <taxon>Clostridia</taxon>
        <taxon>Lachnospirales</taxon>
        <taxon>Lachnospiraceae</taxon>
        <taxon>Catenibacillus</taxon>
    </lineage>
</organism>
<evidence type="ECO:0000259" key="6">
    <source>
        <dbReference type="Pfam" id="PF18089"/>
    </source>
</evidence>
<protein>
    <recommendedName>
        <fullName evidence="6">DAPG hydrolase PhiG domain-containing protein</fullName>
    </recommendedName>
</protein>
<evidence type="ECO:0000313" key="7">
    <source>
        <dbReference type="EMBL" id="MBB5264691.1"/>
    </source>
</evidence>
<dbReference type="AlphaFoldDB" id="A0A7W8HA28"/>
<keyword evidence="8" id="KW-1185">Reference proteome</keyword>
<reference evidence="7 8" key="1">
    <citation type="submission" date="2020-08" db="EMBL/GenBank/DDBJ databases">
        <title>Genomic Encyclopedia of Type Strains, Phase IV (KMG-IV): sequencing the most valuable type-strain genomes for metagenomic binning, comparative biology and taxonomic classification.</title>
        <authorList>
            <person name="Goeker M."/>
        </authorList>
    </citation>
    <scope>NUCLEOTIDE SEQUENCE [LARGE SCALE GENOMIC DNA]</scope>
    <source>
        <strain evidence="7 8">DSM 106146</strain>
    </source>
</reference>
<accession>A0A7W8HA28</accession>
<dbReference type="EMBL" id="JACHFW010000006">
    <property type="protein sequence ID" value="MBB5264691.1"/>
    <property type="molecule type" value="Genomic_DNA"/>
</dbReference>
<feature type="domain" description="DAPG hydrolase PhiG" evidence="6">
    <location>
        <begin position="1"/>
        <end position="80"/>
    </location>
</feature>
<evidence type="ECO:0000256" key="1">
    <source>
        <dbReference type="ARBA" id="ARBA00001947"/>
    </source>
</evidence>
<keyword evidence="2" id="KW-0479">Metal-binding</keyword>
<dbReference type="InterPro" id="IPR041526">
    <property type="entry name" value="DAPG_hydrolase"/>
</dbReference>
<evidence type="ECO:0000256" key="4">
    <source>
        <dbReference type="ARBA" id="ARBA00022833"/>
    </source>
</evidence>
<gene>
    <name evidence="7" type="ORF">HNP82_001819</name>
</gene>